<gene>
    <name evidence="14" type="ORF">A2161_04965</name>
</gene>
<evidence type="ECO:0000313" key="14">
    <source>
        <dbReference type="EMBL" id="OGL42453.1"/>
    </source>
</evidence>
<keyword evidence="6 12" id="KW-0812">Transmembrane</keyword>
<dbReference type="InterPro" id="IPR051174">
    <property type="entry name" value="Cytochrome_c-type_ET"/>
</dbReference>
<dbReference type="Proteomes" id="UP000179266">
    <property type="component" value="Unassembled WGS sequence"/>
</dbReference>
<feature type="non-terminal residue" evidence="14">
    <location>
        <position position="446"/>
    </location>
</feature>
<comment type="subcellular location">
    <subcellularLocation>
        <location evidence="1">Cell membrane</location>
    </subcellularLocation>
</comment>
<keyword evidence="8" id="KW-0249">Electron transport</keyword>
<comment type="similarity">
    <text evidence="2">Belongs to the NapC/NirT/NrfH family.</text>
</comment>
<evidence type="ECO:0000256" key="3">
    <source>
        <dbReference type="ARBA" id="ARBA00022448"/>
    </source>
</evidence>
<dbReference type="InterPro" id="IPR036280">
    <property type="entry name" value="Multihaem_cyt_sf"/>
</dbReference>
<feature type="transmembrane region" description="Helical" evidence="12">
    <location>
        <begin position="12"/>
        <end position="38"/>
    </location>
</feature>
<dbReference type="InterPro" id="IPR038266">
    <property type="entry name" value="NapC/NirT_cytc_sf"/>
</dbReference>
<keyword evidence="10" id="KW-0408">Iron</keyword>
<protein>
    <submittedName>
        <fullName evidence="14">Cytochrome C</fullName>
    </submittedName>
</protein>
<evidence type="ECO:0000256" key="12">
    <source>
        <dbReference type="SAM" id="Phobius"/>
    </source>
</evidence>
<evidence type="ECO:0000256" key="8">
    <source>
        <dbReference type="ARBA" id="ARBA00022982"/>
    </source>
</evidence>
<evidence type="ECO:0000256" key="11">
    <source>
        <dbReference type="ARBA" id="ARBA00023136"/>
    </source>
</evidence>
<dbReference type="PANTHER" id="PTHR30333">
    <property type="entry name" value="CYTOCHROME C-TYPE PROTEIN"/>
    <property type="match status" value="1"/>
</dbReference>
<evidence type="ECO:0000256" key="6">
    <source>
        <dbReference type="ARBA" id="ARBA00022692"/>
    </source>
</evidence>
<evidence type="ECO:0000256" key="2">
    <source>
        <dbReference type="ARBA" id="ARBA00007395"/>
    </source>
</evidence>
<feature type="transmembrane region" description="Helical" evidence="12">
    <location>
        <begin position="44"/>
        <end position="70"/>
    </location>
</feature>
<dbReference type="GO" id="GO:0009055">
    <property type="term" value="F:electron transfer activity"/>
    <property type="evidence" value="ECO:0007669"/>
    <property type="project" value="TreeGrafter"/>
</dbReference>
<evidence type="ECO:0000256" key="9">
    <source>
        <dbReference type="ARBA" id="ARBA00022989"/>
    </source>
</evidence>
<dbReference type="EMBL" id="MGDD01000324">
    <property type="protein sequence ID" value="OGL42453.1"/>
    <property type="molecule type" value="Genomic_DNA"/>
</dbReference>
<dbReference type="GO" id="GO:0005886">
    <property type="term" value="C:plasma membrane"/>
    <property type="evidence" value="ECO:0007669"/>
    <property type="project" value="UniProtKB-SubCell"/>
</dbReference>
<dbReference type="InterPro" id="IPR005126">
    <property type="entry name" value="NapC/NirT_cyt_c_N"/>
</dbReference>
<sequence length="446" mass="51519">MKLELPRSTHNWITIIGATIALITLFMIVFLFTITLFWAEGSTYIGVVIYILLPAVLIMGLLLIPVGMLFQNWQAGKLKKFESLPWPKIDLNDRKHRNAFFIFSIGTTFLLFISSIGSYETFHFTESVRFCGTLCHQVMNPEYTAYRHSPHARVACVSCHVGPGAGWYVRSKLAGAYQVYATLFNIYPRPIPTPVKNLRPARETCEACHWPEKFYSQKLLLETHYLPDEENTRWDIYLILKIGALHSAGGLQEGIHWHINPDVRIEYIADNEERENLPWVRYTNLKTGNTIVYQDQDSPITQSEIQTKKIRVLDCIDCHNRPSHNYRPPAIFVNEAITAGNISRELPEIKYISMEILSEEFTSHDAAMKGIQQKLFKFYEDKYPDIYKSKRELINSSSTELQKVFSENIFPNMKVRWSAYPNHIGHLEFNGCFRCHNGSHKSSDDK</sequence>
<keyword evidence="9 12" id="KW-1133">Transmembrane helix</keyword>
<proteinExistence type="inferred from homology"/>
<evidence type="ECO:0000256" key="1">
    <source>
        <dbReference type="ARBA" id="ARBA00004236"/>
    </source>
</evidence>
<keyword evidence="4" id="KW-1003">Cell membrane</keyword>
<evidence type="ECO:0000256" key="5">
    <source>
        <dbReference type="ARBA" id="ARBA00022617"/>
    </source>
</evidence>
<keyword evidence="5" id="KW-0349">Heme</keyword>
<comment type="caution">
    <text evidence="14">The sequence shown here is derived from an EMBL/GenBank/DDBJ whole genome shotgun (WGS) entry which is preliminary data.</text>
</comment>
<dbReference type="Pfam" id="PF03264">
    <property type="entry name" value="Cytochrom_NNT"/>
    <property type="match status" value="1"/>
</dbReference>
<evidence type="ECO:0000256" key="10">
    <source>
        <dbReference type="ARBA" id="ARBA00023004"/>
    </source>
</evidence>
<feature type="transmembrane region" description="Helical" evidence="12">
    <location>
        <begin position="98"/>
        <end position="119"/>
    </location>
</feature>
<evidence type="ECO:0000256" key="4">
    <source>
        <dbReference type="ARBA" id="ARBA00022475"/>
    </source>
</evidence>
<organism evidence="14 15">
    <name type="scientific">Candidatus Schekmanbacteria bacterium RBG_13_48_7</name>
    <dbReference type="NCBI Taxonomy" id="1817878"/>
    <lineage>
        <taxon>Bacteria</taxon>
        <taxon>Candidatus Schekmaniibacteriota</taxon>
    </lineage>
</organism>
<keyword evidence="11 12" id="KW-0472">Membrane</keyword>
<reference evidence="14 15" key="1">
    <citation type="journal article" date="2016" name="Nat. Commun.">
        <title>Thousands of microbial genomes shed light on interconnected biogeochemical processes in an aquifer system.</title>
        <authorList>
            <person name="Anantharaman K."/>
            <person name="Brown C.T."/>
            <person name="Hug L.A."/>
            <person name="Sharon I."/>
            <person name="Castelle C.J."/>
            <person name="Probst A.J."/>
            <person name="Thomas B.C."/>
            <person name="Singh A."/>
            <person name="Wilkins M.J."/>
            <person name="Karaoz U."/>
            <person name="Brodie E.L."/>
            <person name="Williams K.H."/>
            <person name="Hubbard S.S."/>
            <person name="Banfield J.F."/>
        </authorList>
    </citation>
    <scope>NUCLEOTIDE SEQUENCE [LARGE SCALE GENOMIC DNA]</scope>
</reference>
<evidence type="ECO:0000313" key="15">
    <source>
        <dbReference type="Proteomes" id="UP000179266"/>
    </source>
</evidence>
<dbReference type="GO" id="GO:0009061">
    <property type="term" value="P:anaerobic respiration"/>
    <property type="evidence" value="ECO:0007669"/>
    <property type="project" value="TreeGrafter"/>
</dbReference>
<accession>A0A1F7RLQ8</accession>
<name>A0A1F7RLQ8_9BACT</name>
<dbReference type="Gene3D" id="1.10.3820.10">
    <property type="entry name" value="Di-heme elbow motif domain"/>
    <property type="match status" value="1"/>
</dbReference>
<evidence type="ECO:0000259" key="13">
    <source>
        <dbReference type="Pfam" id="PF03264"/>
    </source>
</evidence>
<keyword evidence="7" id="KW-0479">Metal-binding</keyword>
<dbReference type="SUPFAM" id="SSF48695">
    <property type="entry name" value="Multiheme cytochromes"/>
    <property type="match status" value="1"/>
</dbReference>
<keyword evidence="3" id="KW-0813">Transport</keyword>
<dbReference type="AlphaFoldDB" id="A0A1F7RLQ8"/>
<feature type="domain" description="NapC/NirT cytochrome c N-terminal" evidence="13">
    <location>
        <begin position="101"/>
        <end position="185"/>
    </location>
</feature>
<dbReference type="PANTHER" id="PTHR30333:SF1">
    <property type="entry name" value="CYTOCHROME C-TYPE PROTEIN NAPC"/>
    <property type="match status" value="1"/>
</dbReference>
<evidence type="ECO:0000256" key="7">
    <source>
        <dbReference type="ARBA" id="ARBA00022723"/>
    </source>
</evidence>
<dbReference type="GO" id="GO:0046872">
    <property type="term" value="F:metal ion binding"/>
    <property type="evidence" value="ECO:0007669"/>
    <property type="project" value="UniProtKB-KW"/>
</dbReference>